<dbReference type="EMBL" id="AFOC01000039">
    <property type="protein sequence ID" value="EGV51371.1"/>
    <property type="molecule type" value="Genomic_DNA"/>
</dbReference>
<sequence length="101" mass="11000">MSSYPLPNNYLFQSDSLTPKQNHQSDRSSADPVRQRPVSSSQVPAIVLHAGRTDLATARCLADQGIPVYATIVSDADIARYSNSLSIIDLRRIADDDEAIA</sequence>
<evidence type="ECO:0000256" key="1">
    <source>
        <dbReference type="SAM" id="MobiDB-lite"/>
    </source>
</evidence>
<dbReference type="AlphaFoldDB" id="G2DDB2"/>
<evidence type="ECO:0000313" key="3">
    <source>
        <dbReference type="Proteomes" id="UP000004491"/>
    </source>
</evidence>
<protein>
    <submittedName>
        <fullName evidence="2">Uncharacterized protein</fullName>
    </submittedName>
</protein>
<accession>G2DDB2</accession>
<gene>
    <name evidence="2" type="ORF">Rifp1Sym_bl00050</name>
</gene>
<organism evidence="2 3">
    <name type="scientific">endosymbiont of Riftia pachyptila</name>
    <name type="common">vent Ph05</name>
    <dbReference type="NCBI Taxonomy" id="1048808"/>
    <lineage>
        <taxon>Bacteria</taxon>
        <taxon>Pseudomonadati</taxon>
        <taxon>Pseudomonadota</taxon>
        <taxon>Gammaproteobacteria</taxon>
        <taxon>sulfur-oxidizing symbionts</taxon>
    </lineage>
</organism>
<comment type="caution">
    <text evidence="2">The sequence shown here is derived from an EMBL/GenBank/DDBJ whole genome shotgun (WGS) entry which is preliminary data.</text>
</comment>
<dbReference type="Proteomes" id="UP000004491">
    <property type="component" value="Unassembled WGS sequence"/>
</dbReference>
<feature type="compositionally biased region" description="Polar residues" evidence="1">
    <location>
        <begin position="1"/>
        <end position="22"/>
    </location>
</feature>
<feature type="region of interest" description="Disordered" evidence="1">
    <location>
        <begin position="1"/>
        <end position="41"/>
    </location>
</feature>
<reference evidence="2" key="1">
    <citation type="journal article" date="2011" name="ISME J.">
        <title>The endosymbionts of the deep-sea tubeworms Riftia pachyptila and Tevnia jerichonana share an identical physiology as revealed by proteogenomic analyses.</title>
        <authorList>
            <person name="Gardebrecht A."/>
            <person name="Markert S."/>
            <person name="Felbeck H."/>
            <person name="Thuermer A."/>
            <person name="Albrecht D."/>
            <person name="Wollherr A."/>
            <person name="Kabisch J."/>
            <person name="Lehmann R."/>
            <person name="Daniel R."/>
            <person name="Liesegang H."/>
            <person name="Hecker M."/>
            <person name="Sievert S.M."/>
            <person name="Schweder T."/>
        </authorList>
    </citation>
    <scope>NUCLEOTIDE SEQUENCE [LARGE SCALE GENOMIC DNA]</scope>
</reference>
<name>G2DDB2_9GAMM</name>
<proteinExistence type="predicted"/>
<evidence type="ECO:0000313" key="2">
    <source>
        <dbReference type="EMBL" id="EGV51371.1"/>
    </source>
</evidence>
<keyword evidence="3" id="KW-1185">Reference proteome</keyword>